<dbReference type="GO" id="GO:0044208">
    <property type="term" value="P:'de novo' AMP biosynthetic process"/>
    <property type="evidence" value="ECO:0007669"/>
    <property type="project" value="TreeGrafter"/>
</dbReference>
<dbReference type="NCBIfam" id="TIGR00184">
    <property type="entry name" value="purA"/>
    <property type="match status" value="1"/>
</dbReference>
<evidence type="ECO:0000313" key="9">
    <source>
        <dbReference type="EMBL" id="VAX31542.1"/>
    </source>
</evidence>
<dbReference type="EMBL" id="UOGH01000207">
    <property type="protein sequence ID" value="VAX31542.1"/>
    <property type="molecule type" value="Genomic_DNA"/>
</dbReference>
<sequence length="430" mass="47294">MSRAVVILGAQWGDEGKGKIVDSLTDKADVVARFQGGHNAGHTVVINNEKFVLHLIPSGILHSGKLCLIGNGVVINPEALIEEMEGLEKRGVKLSGSLRISKSAHLIMPYHIAIEREKEALKGNRKIGTTGRGIGPAYMDKMARTGIRVADLYYPDVFRDKLQANLKDLNYILENLYATDTFDVDDIYAEYMGYAEKLRDYIDDTDILVNRALDEGGKVLFEGAQGTLLDIDHGTYPYVTSSSATAGGACTGLGVGPTRIDAVLGVAKAYTTRVGGGPFTTEIHDAIGEKLRERGGEFGATTGRPRRCGWLDMVVLRHAVRVNGLAGLVLTKLDILDGFDTIKVCFGYRYKGKILEEFPGELPVLEECEPIYREFKGWHESTLGVTEFAELPENAQTYIKMIEETLGINIDIISTGQKREDIIKLKEHFK</sequence>
<dbReference type="SMART" id="SM00788">
    <property type="entry name" value="Adenylsucc_synt"/>
    <property type="match status" value="1"/>
</dbReference>
<dbReference type="FunFam" id="1.10.300.10:FF:000001">
    <property type="entry name" value="Adenylosuccinate synthetase"/>
    <property type="match status" value="1"/>
</dbReference>
<dbReference type="PANTHER" id="PTHR11846">
    <property type="entry name" value="ADENYLOSUCCINATE SYNTHETASE"/>
    <property type="match status" value="1"/>
</dbReference>
<dbReference type="InterPro" id="IPR027417">
    <property type="entry name" value="P-loop_NTPase"/>
</dbReference>
<protein>
    <submittedName>
        <fullName evidence="9">Adenylosuccinate synthetase</fullName>
        <ecNumber evidence="9">6.3.4.4</ecNumber>
    </submittedName>
</protein>
<evidence type="ECO:0000256" key="5">
    <source>
        <dbReference type="ARBA" id="ARBA00022741"/>
    </source>
</evidence>
<dbReference type="PROSITE" id="PS00513">
    <property type="entry name" value="ADENYLOSUCCIN_SYN_2"/>
    <property type="match status" value="1"/>
</dbReference>
<gene>
    <name evidence="9" type="ORF">MNBD_NITROSPIRAE02-545</name>
</gene>
<comment type="subunit">
    <text evidence="2">Homodimer.</text>
</comment>
<dbReference type="Gene3D" id="1.10.300.10">
    <property type="entry name" value="Adenylosuccinate Synthetase, subunit A, domain 2"/>
    <property type="match status" value="1"/>
</dbReference>
<evidence type="ECO:0000256" key="2">
    <source>
        <dbReference type="ARBA" id="ARBA00011738"/>
    </source>
</evidence>
<dbReference type="GO" id="GO:0005525">
    <property type="term" value="F:GTP binding"/>
    <property type="evidence" value="ECO:0007669"/>
    <property type="project" value="UniProtKB-KW"/>
</dbReference>
<dbReference type="GO" id="GO:0046872">
    <property type="term" value="F:metal ion binding"/>
    <property type="evidence" value="ECO:0007669"/>
    <property type="project" value="UniProtKB-KW"/>
</dbReference>
<dbReference type="FunFam" id="3.90.170.10:FF:000001">
    <property type="entry name" value="Adenylosuccinate synthetase"/>
    <property type="match status" value="1"/>
</dbReference>
<comment type="cofactor">
    <cofactor evidence="1">
        <name>Mg(2+)</name>
        <dbReference type="ChEBI" id="CHEBI:18420"/>
    </cofactor>
</comment>
<evidence type="ECO:0000256" key="1">
    <source>
        <dbReference type="ARBA" id="ARBA00001946"/>
    </source>
</evidence>
<evidence type="ECO:0000256" key="8">
    <source>
        <dbReference type="ARBA" id="ARBA00023134"/>
    </source>
</evidence>
<organism evidence="9">
    <name type="scientific">hydrothermal vent metagenome</name>
    <dbReference type="NCBI Taxonomy" id="652676"/>
    <lineage>
        <taxon>unclassified sequences</taxon>
        <taxon>metagenomes</taxon>
        <taxon>ecological metagenomes</taxon>
    </lineage>
</organism>
<evidence type="ECO:0000256" key="6">
    <source>
        <dbReference type="ARBA" id="ARBA00022755"/>
    </source>
</evidence>
<dbReference type="InterPro" id="IPR042109">
    <property type="entry name" value="Adenylosuccinate_synth_dom1"/>
</dbReference>
<keyword evidence="3 9" id="KW-0436">Ligase</keyword>
<dbReference type="InterPro" id="IPR018220">
    <property type="entry name" value="Adenylosuccin_syn_GTP-bd"/>
</dbReference>
<dbReference type="EC" id="6.3.4.4" evidence="9"/>
<keyword evidence="8" id="KW-0342">GTP-binding</keyword>
<accession>A0A3B1CT40</accession>
<dbReference type="GO" id="GO:0046040">
    <property type="term" value="P:IMP metabolic process"/>
    <property type="evidence" value="ECO:0007669"/>
    <property type="project" value="TreeGrafter"/>
</dbReference>
<name>A0A3B1CT40_9ZZZZ</name>
<dbReference type="InterPro" id="IPR001114">
    <property type="entry name" value="Adenylosuccinate_synthetase"/>
</dbReference>
<keyword evidence="7" id="KW-0460">Magnesium</keyword>
<evidence type="ECO:0000256" key="4">
    <source>
        <dbReference type="ARBA" id="ARBA00022723"/>
    </source>
</evidence>
<dbReference type="HAMAP" id="MF_00011">
    <property type="entry name" value="Adenylosucc_synth"/>
    <property type="match status" value="1"/>
</dbReference>
<dbReference type="PROSITE" id="PS01266">
    <property type="entry name" value="ADENYLOSUCCIN_SYN_1"/>
    <property type="match status" value="1"/>
</dbReference>
<reference evidence="9" key="1">
    <citation type="submission" date="2018-06" db="EMBL/GenBank/DDBJ databases">
        <authorList>
            <person name="Zhirakovskaya E."/>
        </authorList>
    </citation>
    <scope>NUCLEOTIDE SEQUENCE</scope>
</reference>
<keyword evidence="4" id="KW-0479">Metal-binding</keyword>
<dbReference type="InterPro" id="IPR033128">
    <property type="entry name" value="Adenylosuccin_syn_Lys_AS"/>
</dbReference>
<dbReference type="AlphaFoldDB" id="A0A3B1CT40"/>
<evidence type="ECO:0000256" key="7">
    <source>
        <dbReference type="ARBA" id="ARBA00022842"/>
    </source>
</evidence>
<dbReference type="SUPFAM" id="SSF52540">
    <property type="entry name" value="P-loop containing nucleoside triphosphate hydrolases"/>
    <property type="match status" value="1"/>
</dbReference>
<evidence type="ECO:0000256" key="3">
    <source>
        <dbReference type="ARBA" id="ARBA00022598"/>
    </source>
</evidence>
<dbReference type="PANTHER" id="PTHR11846:SF0">
    <property type="entry name" value="ADENYLOSUCCINATE SYNTHETASE"/>
    <property type="match status" value="1"/>
</dbReference>
<dbReference type="InterPro" id="IPR042111">
    <property type="entry name" value="Adenylosuccinate_synth_dom3"/>
</dbReference>
<dbReference type="Pfam" id="PF00709">
    <property type="entry name" value="Adenylsucc_synt"/>
    <property type="match status" value="1"/>
</dbReference>
<dbReference type="Gene3D" id="3.40.440.10">
    <property type="entry name" value="Adenylosuccinate Synthetase, subunit A, domain 1"/>
    <property type="match status" value="1"/>
</dbReference>
<proteinExistence type="inferred from homology"/>
<dbReference type="Gene3D" id="3.90.170.10">
    <property type="entry name" value="Adenylosuccinate Synthetase, subunit A, domain 3"/>
    <property type="match status" value="1"/>
</dbReference>
<keyword evidence="6" id="KW-0658">Purine biosynthesis</keyword>
<dbReference type="NCBIfam" id="NF002223">
    <property type="entry name" value="PRK01117.1"/>
    <property type="match status" value="1"/>
</dbReference>
<keyword evidence="5" id="KW-0547">Nucleotide-binding</keyword>
<dbReference type="CDD" id="cd03108">
    <property type="entry name" value="AdSS"/>
    <property type="match status" value="1"/>
</dbReference>
<dbReference type="GO" id="GO:0005737">
    <property type="term" value="C:cytoplasm"/>
    <property type="evidence" value="ECO:0007669"/>
    <property type="project" value="TreeGrafter"/>
</dbReference>
<dbReference type="GO" id="GO:0004019">
    <property type="term" value="F:adenylosuccinate synthase activity"/>
    <property type="evidence" value="ECO:0007669"/>
    <property type="project" value="UniProtKB-EC"/>
</dbReference>
<dbReference type="InterPro" id="IPR042110">
    <property type="entry name" value="Adenylosuccinate_synth_dom2"/>
</dbReference>